<dbReference type="GO" id="GO:0005524">
    <property type="term" value="F:ATP binding"/>
    <property type="evidence" value="ECO:0007669"/>
    <property type="project" value="UniProtKB-KW"/>
</dbReference>
<evidence type="ECO:0000256" key="7">
    <source>
        <dbReference type="ARBA" id="ARBA00023098"/>
    </source>
</evidence>
<dbReference type="Pfam" id="PF03255">
    <property type="entry name" value="ACCA"/>
    <property type="match status" value="1"/>
</dbReference>
<dbReference type="UniPathway" id="UPA00655">
    <property type="reaction ID" value="UER00711"/>
</dbReference>
<dbReference type="NCBIfam" id="NF004344">
    <property type="entry name" value="PRK05724.1"/>
    <property type="match status" value="1"/>
</dbReference>
<keyword evidence="6 10" id="KW-0067">ATP-binding</keyword>
<evidence type="ECO:0000256" key="3">
    <source>
        <dbReference type="ARBA" id="ARBA00022679"/>
    </source>
</evidence>
<dbReference type="PANTHER" id="PTHR42853">
    <property type="entry name" value="ACETYL-COENZYME A CARBOXYLASE CARBOXYL TRANSFERASE SUBUNIT ALPHA"/>
    <property type="match status" value="1"/>
</dbReference>
<dbReference type="SUPFAM" id="SSF52096">
    <property type="entry name" value="ClpP/crotonase"/>
    <property type="match status" value="1"/>
</dbReference>
<evidence type="ECO:0000259" key="11">
    <source>
        <dbReference type="PROSITE" id="PS50989"/>
    </source>
</evidence>
<dbReference type="AlphaFoldDB" id="A0A1F4S7B8"/>
<dbReference type="InterPro" id="IPR001095">
    <property type="entry name" value="Acetyl_CoA_COase_a_su"/>
</dbReference>
<dbReference type="PROSITE" id="PS50989">
    <property type="entry name" value="COA_CT_CTER"/>
    <property type="match status" value="1"/>
</dbReference>
<accession>A0A1F4S7B8</accession>
<evidence type="ECO:0000256" key="6">
    <source>
        <dbReference type="ARBA" id="ARBA00022840"/>
    </source>
</evidence>
<reference evidence="12 13" key="1">
    <citation type="journal article" date="2016" name="Nat. Commun.">
        <title>Thousands of microbial genomes shed light on interconnected biogeochemical processes in an aquifer system.</title>
        <authorList>
            <person name="Anantharaman K."/>
            <person name="Brown C.T."/>
            <person name="Hug L.A."/>
            <person name="Sharon I."/>
            <person name="Castelle C.J."/>
            <person name="Probst A.J."/>
            <person name="Thomas B.C."/>
            <person name="Singh A."/>
            <person name="Wilkins M.J."/>
            <person name="Karaoz U."/>
            <person name="Brodie E.L."/>
            <person name="Williams K.H."/>
            <person name="Hubbard S.S."/>
            <person name="Banfield J.F."/>
        </authorList>
    </citation>
    <scope>NUCLEOTIDE SEQUENCE [LARGE SCALE GENOMIC DNA]</scope>
</reference>
<keyword evidence="10" id="KW-0963">Cytoplasm</keyword>
<comment type="caution">
    <text evidence="12">The sequence shown here is derived from an EMBL/GenBank/DDBJ whole genome shotgun (WGS) entry which is preliminary data.</text>
</comment>
<evidence type="ECO:0000313" key="13">
    <source>
        <dbReference type="Proteomes" id="UP000177905"/>
    </source>
</evidence>
<comment type="similarity">
    <text evidence="10">Belongs to the AccA family.</text>
</comment>
<dbReference type="Proteomes" id="UP000177905">
    <property type="component" value="Unassembled WGS sequence"/>
</dbReference>
<evidence type="ECO:0000256" key="10">
    <source>
        <dbReference type="HAMAP-Rule" id="MF_00823"/>
    </source>
</evidence>
<sequence length="324" mass="36580">MKEINNETKNLLYFEKDLKDLYQKITELQKLSEKEDLNLEEEIRMVKKRIDTMRQEIFNKLEPQQIVQVARHIMRPSTLDYINFIFEDFIELHGDRNFGDDKAIVCGIAKLNGQSIVIIGHQKGHTTKELINRNFGMAHPEGYRKALRIMRMAVRANKPIISFIDTPGAYPGIGAEERGQSEAIAKNLREMSIFTVPFISIITGEGGSGGALGISMGNRVLMMEYSIYAVISPEGCASILFRDSSRANEAAKVSKITAKDLLGFGIIDEIIKEPIGGAHNDYEATAKNIKTAILKNLNELSKFSPRELVADRYNKYRKMGIFTE</sequence>
<dbReference type="GO" id="GO:0006633">
    <property type="term" value="P:fatty acid biosynthetic process"/>
    <property type="evidence" value="ECO:0007669"/>
    <property type="project" value="UniProtKB-KW"/>
</dbReference>
<comment type="subcellular location">
    <subcellularLocation>
        <location evidence="10">Cytoplasm</location>
    </subcellularLocation>
</comment>
<dbReference type="InterPro" id="IPR011763">
    <property type="entry name" value="COA_CT_C"/>
</dbReference>
<keyword evidence="8 10" id="KW-0275">Fatty acid biosynthesis</keyword>
<dbReference type="GO" id="GO:0009317">
    <property type="term" value="C:acetyl-CoA carboxylase complex"/>
    <property type="evidence" value="ECO:0007669"/>
    <property type="project" value="InterPro"/>
</dbReference>
<dbReference type="EMBL" id="MEUA01000010">
    <property type="protein sequence ID" value="OGC16301.1"/>
    <property type="molecule type" value="Genomic_DNA"/>
</dbReference>
<evidence type="ECO:0000256" key="1">
    <source>
        <dbReference type="ARBA" id="ARBA00004956"/>
    </source>
</evidence>
<keyword evidence="5 10" id="KW-0276">Fatty acid metabolism</keyword>
<dbReference type="PANTHER" id="PTHR42853:SF3">
    <property type="entry name" value="ACETYL-COENZYME A CARBOXYLASE CARBOXYL TRANSFERASE SUBUNIT ALPHA, CHLOROPLASTIC"/>
    <property type="match status" value="1"/>
</dbReference>
<name>A0A1F4S7B8_UNCSA</name>
<dbReference type="NCBIfam" id="TIGR00513">
    <property type="entry name" value="accA"/>
    <property type="match status" value="1"/>
</dbReference>
<keyword evidence="4 10" id="KW-0547">Nucleotide-binding</keyword>
<evidence type="ECO:0000313" key="12">
    <source>
        <dbReference type="EMBL" id="OGC16301.1"/>
    </source>
</evidence>
<evidence type="ECO:0000256" key="8">
    <source>
        <dbReference type="ARBA" id="ARBA00023160"/>
    </source>
</evidence>
<dbReference type="NCBIfam" id="NF041504">
    <property type="entry name" value="AccA_sub"/>
    <property type="match status" value="1"/>
</dbReference>
<evidence type="ECO:0000256" key="9">
    <source>
        <dbReference type="ARBA" id="ARBA00049152"/>
    </source>
</evidence>
<dbReference type="PRINTS" id="PR01069">
    <property type="entry name" value="ACCCTRFRASEA"/>
</dbReference>
<protein>
    <recommendedName>
        <fullName evidence="10">Acetyl-coenzyme A carboxylase carboxyl transferase subunit alpha</fullName>
        <shortName evidence="10">ACCase subunit alpha</shortName>
        <shortName evidence="10">Acetyl-CoA carboxylase carboxyltransferase subunit alpha</shortName>
        <ecNumber evidence="10">2.1.3.15</ecNumber>
    </recommendedName>
</protein>
<evidence type="ECO:0000256" key="2">
    <source>
        <dbReference type="ARBA" id="ARBA00022516"/>
    </source>
</evidence>
<feature type="domain" description="CoA carboxyltransferase C-terminal" evidence="11">
    <location>
        <begin position="49"/>
        <end position="299"/>
    </location>
</feature>
<dbReference type="Gene3D" id="3.90.226.10">
    <property type="entry name" value="2-enoyl-CoA Hydratase, Chain A, domain 1"/>
    <property type="match status" value="1"/>
</dbReference>
<evidence type="ECO:0000256" key="4">
    <source>
        <dbReference type="ARBA" id="ARBA00022741"/>
    </source>
</evidence>
<dbReference type="GO" id="GO:0003989">
    <property type="term" value="F:acetyl-CoA carboxylase activity"/>
    <property type="evidence" value="ECO:0007669"/>
    <property type="project" value="InterPro"/>
</dbReference>
<proteinExistence type="inferred from homology"/>
<organism evidence="12 13">
    <name type="scientific">candidate division WOR-1 bacterium RIFOXYB2_FULL_36_35</name>
    <dbReference type="NCBI Taxonomy" id="1802578"/>
    <lineage>
        <taxon>Bacteria</taxon>
        <taxon>Bacillati</taxon>
        <taxon>Saganbacteria</taxon>
    </lineage>
</organism>
<comment type="subunit">
    <text evidence="10">Acetyl-CoA carboxylase is a heterohexamer composed of biotin carboxyl carrier protein (AccB), biotin carboxylase (AccC) and two subunits each of ACCase subunit alpha (AccA) and ACCase subunit beta (AccD).</text>
</comment>
<dbReference type="GO" id="GO:0016743">
    <property type="term" value="F:carboxyl- or carbamoyltransferase activity"/>
    <property type="evidence" value="ECO:0007669"/>
    <property type="project" value="UniProtKB-UniRule"/>
</dbReference>
<dbReference type="GO" id="GO:2001295">
    <property type="term" value="P:malonyl-CoA biosynthetic process"/>
    <property type="evidence" value="ECO:0007669"/>
    <property type="project" value="UniProtKB-UniRule"/>
</dbReference>
<dbReference type="HAMAP" id="MF_00823">
    <property type="entry name" value="AcetylCoA_CT_alpha"/>
    <property type="match status" value="1"/>
</dbReference>
<keyword evidence="2 10" id="KW-0444">Lipid biosynthesis</keyword>
<keyword evidence="7 10" id="KW-0443">Lipid metabolism</keyword>
<comment type="catalytic activity">
    <reaction evidence="9 10">
        <text>N(6)-carboxybiotinyl-L-lysyl-[protein] + acetyl-CoA = N(6)-biotinyl-L-lysyl-[protein] + malonyl-CoA</text>
        <dbReference type="Rhea" id="RHEA:54728"/>
        <dbReference type="Rhea" id="RHEA-COMP:10505"/>
        <dbReference type="Rhea" id="RHEA-COMP:10506"/>
        <dbReference type="ChEBI" id="CHEBI:57288"/>
        <dbReference type="ChEBI" id="CHEBI:57384"/>
        <dbReference type="ChEBI" id="CHEBI:83144"/>
        <dbReference type="ChEBI" id="CHEBI:83145"/>
        <dbReference type="EC" id="2.1.3.15"/>
    </reaction>
</comment>
<comment type="pathway">
    <text evidence="1 10">Lipid metabolism; malonyl-CoA biosynthesis; malonyl-CoA from acetyl-CoA: step 1/1.</text>
</comment>
<gene>
    <name evidence="10" type="primary">accA</name>
    <name evidence="12" type="ORF">A2290_04290</name>
</gene>
<dbReference type="EC" id="2.1.3.15" evidence="10"/>
<evidence type="ECO:0000256" key="5">
    <source>
        <dbReference type="ARBA" id="ARBA00022832"/>
    </source>
</evidence>
<comment type="function">
    <text evidence="10">Component of the acetyl coenzyme A carboxylase (ACC) complex. First, biotin carboxylase catalyzes the carboxylation of biotin on its carrier protein (BCCP) and then the CO(2) group is transferred by the carboxyltransferase to acetyl-CoA to form malonyl-CoA.</text>
</comment>
<dbReference type="InterPro" id="IPR029045">
    <property type="entry name" value="ClpP/crotonase-like_dom_sf"/>
</dbReference>
<keyword evidence="3 10" id="KW-0808">Transferase</keyword>